<name>A0A132AFG2_SARSC</name>
<evidence type="ECO:0000313" key="2">
    <source>
        <dbReference type="Proteomes" id="UP000616769"/>
    </source>
</evidence>
<dbReference type="EMBL" id="JXLN01013906">
    <property type="protein sequence ID" value="KPM09683.1"/>
    <property type="molecule type" value="Genomic_DNA"/>
</dbReference>
<dbReference type="VEuPathDB" id="VectorBase:SSCA004313"/>
<dbReference type="AlphaFoldDB" id="A0A132AFG2"/>
<dbReference type="Proteomes" id="UP000616769">
    <property type="component" value="Unassembled WGS sequence"/>
</dbReference>
<comment type="caution">
    <text evidence="1">The sequence shown here is derived from an EMBL/GenBank/DDBJ whole genome shotgun (WGS) entry which is preliminary data.</text>
</comment>
<evidence type="ECO:0000313" key="1">
    <source>
        <dbReference type="EMBL" id="KPM09683.1"/>
    </source>
</evidence>
<accession>A0A132AFG2</accession>
<proteinExistence type="predicted"/>
<protein>
    <submittedName>
        <fullName evidence="1">Uncharacterized protein</fullName>
    </submittedName>
</protein>
<reference evidence="1 2" key="1">
    <citation type="journal article" date="2015" name="Parasit. Vectors">
        <title>Draft genome of the scabies mite.</title>
        <authorList>
            <person name="Rider S.D.Jr."/>
            <person name="Morgan M.S."/>
            <person name="Arlian L.G."/>
        </authorList>
    </citation>
    <scope>NUCLEOTIDE SEQUENCE [LARGE SCALE GENOMIC DNA]</scope>
    <source>
        <strain evidence="1">Arlian Lab</strain>
    </source>
</reference>
<gene>
    <name evidence="1" type="ORF">QR98_0082260</name>
</gene>
<organism evidence="1 2">
    <name type="scientific">Sarcoptes scabiei</name>
    <name type="common">Itch mite</name>
    <name type="synonym">Acarus scabiei</name>
    <dbReference type="NCBI Taxonomy" id="52283"/>
    <lineage>
        <taxon>Eukaryota</taxon>
        <taxon>Metazoa</taxon>
        <taxon>Ecdysozoa</taxon>
        <taxon>Arthropoda</taxon>
        <taxon>Chelicerata</taxon>
        <taxon>Arachnida</taxon>
        <taxon>Acari</taxon>
        <taxon>Acariformes</taxon>
        <taxon>Sarcoptiformes</taxon>
        <taxon>Astigmata</taxon>
        <taxon>Psoroptidia</taxon>
        <taxon>Sarcoptoidea</taxon>
        <taxon>Sarcoptidae</taxon>
        <taxon>Sarcoptinae</taxon>
        <taxon>Sarcoptes</taxon>
    </lineage>
</organism>
<sequence length="71" mass="8305">MKPIQAACFIFCSPILLNQFYGLEIILVEEININRIQHNHKSTSIFEQSLTLLDSLCEPEKKKLHKKLMMM</sequence>